<reference evidence="1 2" key="1">
    <citation type="submission" date="2023-05" db="EMBL/GenBank/DDBJ databases">
        <title>Sedimentitalea sp. nov. JM2-8.</title>
        <authorList>
            <person name="Huang J."/>
        </authorList>
    </citation>
    <scope>NUCLEOTIDE SEQUENCE [LARGE SCALE GENOMIC DNA]</scope>
    <source>
        <strain evidence="1 2">JM2-8</strain>
    </source>
</reference>
<proteinExistence type="predicted"/>
<evidence type="ECO:0000313" key="2">
    <source>
        <dbReference type="Proteomes" id="UP001227126"/>
    </source>
</evidence>
<protein>
    <submittedName>
        <fullName evidence="1">Uncharacterized protein</fullName>
    </submittedName>
</protein>
<evidence type="ECO:0000313" key="1">
    <source>
        <dbReference type="EMBL" id="MDK3075152.1"/>
    </source>
</evidence>
<dbReference type="Proteomes" id="UP001227126">
    <property type="component" value="Unassembled WGS sequence"/>
</dbReference>
<sequence>MTTIYRSQASKDAEVSAQMATVRVQMRLTFSQLLIGLVTEGWITEAEGDAWLTGNALPASAVALVGTLPAPAQFAARARMLRMSEAVRMDPLVVALAAAEGKTDAEIDTFFTTYSGV</sequence>
<name>A0ABT7FJ39_9RHOB</name>
<dbReference type="RefSeq" id="WP_284487083.1">
    <property type="nucleotide sequence ID" value="NZ_JASNJE010000031.1"/>
</dbReference>
<accession>A0ABT7FJ39</accession>
<organism evidence="1 2">
    <name type="scientific">Sedimentitalea xiamensis</name>
    <dbReference type="NCBI Taxonomy" id="3050037"/>
    <lineage>
        <taxon>Bacteria</taxon>
        <taxon>Pseudomonadati</taxon>
        <taxon>Pseudomonadota</taxon>
        <taxon>Alphaproteobacteria</taxon>
        <taxon>Rhodobacterales</taxon>
        <taxon>Paracoccaceae</taxon>
        <taxon>Sedimentitalea</taxon>
    </lineage>
</organism>
<keyword evidence="2" id="KW-1185">Reference proteome</keyword>
<gene>
    <name evidence="1" type="ORF">QO034_18855</name>
</gene>
<comment type="caution">
    <text evidence="1">The sequence shown here is derived from an EMBL/GenBank/DDBJ whole genome shotgun (WGS) entry which is preliminary data.</text>
</comment>
<dbReference type="EMBL" id="JASNJE010000031">
    <property type="protein sequence ID" value="MDK3075152.1"/>
    <property type="molecule type" value="Genomic_DNA"/>
</dbReference>